<proteinExistence type="predicted"/>
<protein>
    <submittedName>
        <fullName evidence="1">Uncharacterized protein</fullName>
    </submittedName>
</protein>
<dbReference type="EMBL" id="LBZW01000041">
    <property type="protein sequence ID" value="KKR78164.1"/>
    <property type="molecule type" value="Genomic_DNA"/>
</dbReference>
<sequence>MITMTISKNFIKNDDLVLLPKKVYESLLSVASKKTFFQNIDQDTFESILEYKQGKIVGPFKSVASLRKSLEN</sequence>
<evidence type="ECO:0000313" key="2">
    <source>
        <dbReference type="Proteomes" id="UP000034749"/>
    </source>
</evidence>
<dbReference type="Proteomes" id="UP000034749">
    <property type="component" value="Unassembled WGS sequence"/>
</dbReference>
<organism evidence="1 2">
    <name type="scientific">Candidatus Nomurabacteria bacterium GW2011_GWA2_40_9</name>
    <dbReference type="NCBI Taxonomy" id="1618734"/>
    <lineage>
        <taxon>Bacteria</taxon>
        <taxon>Candidatus Nomuraibacteriota</taxon>
    </lineage>
</organism>
<name>A0A0G0TMB9_9BACT</name>
<reference evidence="1 2" key="1">
    <citation type="journal article" date="2015" name="Nature">
        <title>rRNA introns, odd ribosomes, and small enigmatic genomes across a large radiation of phyla.</title>
        <authorList>
            <person name="Brown C.T."/>
            <person name="Hug L.A."/>
            <person name="Thomas B.C."/>
            <person name="Sharon I."/>
            <person name="Castelle C.J."/>
            <person name="Singh A."/>
            <person name="Wilkins M.J."/>
            <person name="Williams K.H."/>
            <person name="Banfield J.F."/>
        </authorList>
    </citation>
    <scope>NUCLEOTIDE SEQUENCE [LARGE SCALE GENOMIC DNA]</scope>
</reference>
<accession>A0A0G0TMB9</accession>
<comment type="caution">
    <text evidence="1">The sequence shown here is derived from an EMBL/GenBank/DDBJ whole genome shotgun (WGS) entry which is preliminary data.</text>
</comment>
<evidence type="ECO:0000313" key="1">
    <source>
        <dbReference type="EMBL" id="KKR78164.1"/>
    </source>
</evidence>
<dbReference type="AlphaFoldDB" id="A0A0G0TMB9"/>
<gene>
    <name evidence="1" type="ORF">UU24_C0041G0005</name>
</gene>